<organism evidence="1 2">
    <name type="scientific">Pseudomonas fluorescens</name>
    <dbReference type="NCBI Taxonomy" id="294"/>
    <lineage>
        <taxon>Bacteria</taxon>
        <taxon>Pseudomonadati</taxon>
        <taxon>Pseudomonadota</taxon>
        <taxon>Gammaproteobacteria</taxon>
        <taxon>Pseudomonadales</taxon>
        <taxon>Pseudomonadaceae</taxon>
        <taxon>Pseudomonas</taxon>
    </lineage>
</organism>
<name>A0A5E7D2N1_PSEFL</name>
<reference evidence="1 2" key="1">
    <citation type="submission" date="2019-09" db="EMBL/GenBank/DDBJ databases">
        <authorList>
            <person name="Chandra G."/>
            <person name="Truman W A."/>
        </authorList>
    </citation>
    <scope>NUCLEOTIDE SEQUENCE [LARGE SCALE GENOMIC DNA]</scope>
    <source>
        <strain evidence="1">PS833</strain>
    </source>
</reference>
<dbReference type="RefSeq" id="WP_150798584.1">
    <property type="nucleotide sequence ID" value="NZ_CABVHU010000007.1"/>
</dbReference>
<sequence length="181" mass="19378">MSPSLSDTPALSRRGLLQFSLGASAFLATVGVGASLSGCSSSTSASGFATLRNGDLLFLRALIPVMLDGAIAVEKLPAAVDQTLLCLDNGLNHLSPPMLKLTRQLFDVLGITVTRGPLTGIWGSWENASSEDIREFLDRWENSALSLLRMGHSSLLQLVMMAWYSRSESWAHCGYPGPPKV</sequence>
<accession>A0A5E7D2N1</accession>
<dbReference type="EMBL" id="CABVHU010000007">
    <property type="protein sequence ID" value="VVO06075.1"/>
    <property type="molecule type" value="Genomic_DNA"/>
</dbReference>
<protein>
    <recommendedName>
        <fullName evidence="3">Twin-arginine translocation pathway signal protein</fullName>
    </recommendedName>
</protein>
<dbReference type="AlphaFoldDB" id="A0A5E7D2N1"/>
<dbReference type="InterPro" id="IPR006311">
    <property type="entry name" value="TAT_signal"/>
</dbReference>
<evidence type="ECO:0008006" key="3">
    <source>
        <dbReference type="Google" id="ProtNLM"/>
    </source>
</evidence>
<dbReference type="PROSITE" id="PS51318">
    <property type="entry name" value="TAT"/>
    <property type="match status" value="1"/>
</dbReference>
<gene>
    <name evidence="1" type="ORF">PS833_03047</name>
</gene>
<evidence type="ECO:0000313" key="1">
    <source>
        <dbReference type="EMBL" id="VVO06075.1"/>
    </source>
</evidence>
<dbReference type="OrthoDB" id="6398409at2"/>
<evidence type="ECO:0000313" key="2">
    <source>
        <dbReference type="Proteomes" id="UP000409037"/>
    </source>
</evidence>
<dbReference type="Proteomes" id="UP000409037">
    <property type="component" value="Unassembled WGS sequence"/>
</dbReference>
<proteinExistence type="predicted"/>